<gene>
    <name evidence="2" type="ORF">EV682_12021</name>
    <name evidence="1" type="ORF">NCTC11159_03324</name>
</gene>
<name>A0A377SWA6_9NEIS</name>
<sequence>MKPVQIARLLIRPRCSKTESRGYFLLRLAKENNLSNINKLAIIINQPKSQLGIFTDDALAQYLRGISITALSPPLCNSERAQLVRDKVWLRARICPMCIKEKNPSPIYFDFYLTLRCERHQLLLHNHCIKCGQVLTYSRNHLSHCNCGQALANLDIIHLDTAVDLFETIFAPWRNTKKWYLNESIIHQERLVALALFALLSLMSRKHSTRKRPQPWLWQGEWETVKYIIKRGPISLAEDLISTNINNKEIGVFRKTLKNSKIPFFVSLSDELYKKKKERDAIKYINVIDHIQEPMVSLGKIRNIARLDAEATTKLFYSDYFKIKSITVECKRTNYWISRQEAEKLEQWFESTLTHYEVAEIVGCSSSSVLGLVRIGKLNATYLPTKPRSPRFHRSDVDSFIHAFSSKVTEDLEVNEQVIPLATLPPAGPNCKWWNEAWFALMREILADTIMVYRISAGHGWGHYGIIRSDIIRVSEQARGWRNVLA</sequence>
<proteinExistence type="predicted"/>
<dbReference type="OrthoDB" id="9036115at2"/>
<evidence type="ECO:0000313" key="1">
    <source>
        <dbReference type="EMBL" id="STR44779.1"/>
    </source>
</evidence>
<dbReference type="EMBL" id="SMBT01000020">
    <property type="protein sequence ID" value="TCU81621.1"/>
    <property type="molecule type" value="Genomic_DNA"/>
</dbReference>
<evidence type="ECO:0000313" key="4">
    <source>
        <dbReference type="Proteomes" id="UP000295794"/>
    </source>
</evidence>
<keyword evidence="4" id="KW-1185">Reference proteome</keyword>
<dbReference type="Proteomes" id="UP000255108">
    <property type="component" value="Unassembled WGS sequence"/>
</dbReference>
<evidence type="ECO:0000313" key="2">
    <source>
        <dbReference type="EMBL" id="TCU81621.1"/>
    </source>
</evidence>
<reference evidence="2 4" key="2">
    <citation type="submission" date="2019-03" db="EMBL/GenBank/DDBJ databases">
        <title>Genomic Encyclopedia of Type Strains, Phase IV (KMG-IV): sequencing the most valuable type-strain genomes for metagenomic binning, comparative biology and taxonomic classification.</title>
        <authorList>
            <person name="Goeker M."/>
        </authorList>
    </citation>
    <scope>NUCLEOTIDE SEQUENCE [LARGE SCALE GENOMIC DNA]</scope>
    <source>
        <strain evidence="2 4">DSM 3764</strain>
    </source>
</reference>
<evidence type="ECO:0000313" key="3">
    <source>
        <dbReference type="Proteomes" id="UP000255108"/>
    </source>
</evidence>
<organism evidence="1 3">
    <name type="scientific">Iodobacter fluviatilis</name>
    <dbReference type="NCBI Taxonomy" id="537"/>
    <lineage>
        <taxon>Bacteria</taxon>
        <taxon>Pseudomonadati</taxon>
        <taxon>Pseudomonadota</taxon>
        <taxon>Betaproteobacteria</taxon>
        <taxon>Neisseriales</taxon>
        <taxon>Chitinibacteraceae</taxon>
        <taxon>Iodobacter</taxon>
    </lineage>
</organism>
<dbReference type="AlphaFoldDB" id="A0A377SWA6"/>
<dbReference type="EMBL" id="UGHR01000003">
    <property type="protein sequence ID" value="STR44779.1"/>
    <property type="molecule type" value="Genomic_DNA"/>
</dbReference>
<accession>A0A377SWA6</accession>
<dbReference type="RefSeq" id="WP_115228544.1">
    <property type="nucleotide sequence ID" value="NZ_CAWOLO010000020.1"/>
</dbReference>
<reference evidence="1 3" key="1">
    <citation type="submission" date="2018-06" db="EMBL/GenBank/DDBJ databases">
        <authorList>
            <consortium name="Pathogen Informatics"/>
            <person name="Doyle S."/>
        </authorList>
    </citation>
    <scope>NUCLEOTIDE SEQUENCE [LARGE SCALE GENOMIC DNA]</scope>
    <source>
        <strain evidence="1 3">NCTC11159</strain>
    </source>
</reference>
<protein>
    <submittedName>
        <fullName evidence="1">Uncharacterized protein</fullName>
    </submittedName>
</protein>
<dbReference type="Proteomes" id="UP000295794">
    <property type="component" value="Unassembled WGS sequence"/>
</dbReference>